<dbReference type="PANTHER" id="PTHR38600:SF2">
    <property type="entry name" value="SLL0088 PROTEIN"/>
    <property type="match status" value="1"/>
</dbReference>
<accession>A0ABS5F544</accession>
<dbReference type="InterPro" id="IPR001845">
    <property type="entry name" value="HTH_ArsR_DNA-bd_dom"/>
</dbReference>
<dbReference type="InterPro" id="IPR036388">
    <property type="entry name" value="WH-like_DNA-bd_sf"/>
</dbReference>
<gene>
    <name evidence="2" type="ORF">GXW71_25110</name>
</gene>
<dbReference type="CDD" id="cd00090">
    <property type="entry name" value="HTH_ARSR"/>
    <property type="match status" value="1"/>
</dbReference>
<organism evidence="2 3">
    <name type="scientific">Plastoroseomonas hellenica</name>
    <dbReference type="NCBI Taxonomy" id="2687306"/>
    <lineage>
        <taxon>Bacteria</taxon>
        <taxon>Pseudomonadati</taxon>
        <taxon>Pseudomonadota</taxon>
        <taxon>Alphaproteobacteria</taxon>
        <taxon>Acetobacterales</taxon>
        <taxon>Acetobacteraceae</taxon>
        <taxon>Plastoroseomonas</taxon>
    </lineage>
</organism>
<dbReference type="InterPro" id="IPR011991">
    <property type="entry name" value="ArsR-like_HTH"/>
</dbReference>
<sequence>MEQLDRVFSALADPTRRAILARLAEGEATVNELVEPFDLSQPTISQHLKVLEHAGLVSRGRAAQFRPVRLNAAPLAGAARWIGDYRRFWEESLDQLDAYVKNMQAKEKRHGSKRKR</sequence>
<proteinExistence type="predicted"/>
<feature type="domain" description="HTH arsR-type" evidence="1">
    <location>
        <begin position="1"/>
        <end position="90"/>
    </location>
</feature>
<comment type="caution">
    <text evidence="2">The sequence shown here is derived from an EMBL/GenBank/DDBJ whole genome shotgun (WGS) entry which is preliminary data.</text>
</comment>
<dbReference type="InterPro" id="IPR036390">
    <property type="entry name" value="WH_DNA-bd_sf"/>
</dbReference>
<dbReference type="EMBL" id="JAAGBB010000038">
    <property type="protein sequence ID" value="MBR0667659.1"/>
    <property type="molecule type" value="Genomic_DNA"/>
</dbReference>
<evidence type="ECO:0000313" key="3">
    <source>
        <dbReference type="Proteomes" id="UP001196870"/>
    </source>
</evidence>
<evidence type="ECO:0000313" key="2">
    <source>
        <dbReference type="EMBL" id="MBR0667659.1"/>
    </source>
</evidence>
<keyword evidence="3" id="KW-1185">Reference proteome</keyword>
<dbReference type="SMART" id="SM00418">
    <property type="entry name" value="HTH_ARSR"/>
    <property type="match status" value="1"/>
</dbReference>
<dbReference type="PANTHER" id="PTHR38600">
    <property type="entry name" value="TRANSCRIPTIONAL REGULATORY PROTEIN"/>
    <property type="match status" value="1"/>
</dbReference>
<dbReference type="RefSeq" id="WP_211855437.1">
    <property type="nucleotide sequence ID" value="NZ_JAAGBB010000038.1"/>
</dbReference>
<dbReference type="NCBIfam" id="NF033788">
    <property type="entry name" value="HTH_metalloreg"/>
    <property type="match status" value="1"/>
</dbReference>
<reference evidence="3" key="1">
    <citation type="journal article" date="2021" name="Syst. Appl. Microbiol.">
        <title>Roseomonas hellenica sp. nov., isolated from roots of wild-growing Alkanna tinctoria.</title>
        <authorList>
            <person name="Rat A."/>
            <person name="Naranjo H.D."/>
            <person name="Lebbe L."/>
            <person name="Cnockaert M."/>
            <person name="Krigas N."/>
            <person name="Grigoriadou K."/>
            <person name="Maloupa E."/>
            <person name="Willems A."/>
        </authorList>
    </citation>
    <scope>NUCLEOTIDE SEQUENCE [LARGE SCALE GENOMIC DNA]</scope>
    <source>
        <strain evidence="3">LMG 31523</strain>
    </source>
</reference>
<dbReference type="Pfam" id="PF01022">
    <property type="entry name" value="HTH_5"/>
    <property type="match status" value="1"/>
</dbReference>
<dbReference type="Gene3D" id="1.10.10.10">
    <property type="entry name" value="Winged helix-like DNA-binding domain superfamily/Winged helix DNA-binding domain"/>
    <property type="match status" value="1"/>
</dbReference>
<protein>
    <submittedName>
        <fullName evidence="2">Winged helix-turn-helix transcriptional regulator</fullName>
    </submittedName>
</protein>
<evidence type="ECO:0000259" key="1">
    <source>
        <dbReference type="PROSITE" id="PS50987"/>
    </source>
</evidence>
<name>A0ABS5F544_9PROT</name>
<dbReference type="SUPFAM" id="SSF46785">
    <property type="entry name" value="Winged helix' DNA-binding domain"/>
    <property type="match status" value="1"/>
</dbReference>
<dbReference type="Proteomes" id="UP001196870">
    <property type="component" value="Unassembled WGS sequence"/>
</dbReference>
<dbReference type="PRINTS" id="PR00778">
    <property type="entry name" value="HTHARSR"/>
</dbReference>
<dbReference type="PROSITE" id="PS50987">
    <property type="entry name" value="HTH_ARSR_2"/>
    <property type="match status" value="1"/>
</dbReference>